<keyword evidence="2" id="KW-1185">Reference proteome</keyword>
<comment type="caution">
    <text evidence="1">The sequence shown here is derived from an EMBL/GenBank/DDBJ whole genome shotgun (WGS) entry which is preliminary data.</text>
</comment>
<name>A0A0V1FMH8_TRIPS</name>
<evidence type="ECO:0000313" key="1">
    <source>
        <dbReference type="EMBL" id="KRY87255.1"/>
    </source>
</evidence>
<protein>
    <submittedName>
        <fullName evidence="1">Uncharacterized protein</fullName>
    </submittedName>
</protein>
<evidence type="ECO:0000313" key="2">
    <source>
        <dbReference type="Proteomes" id="UP000054995"/>
    </source>
</evidence>
<reference evidence="1 2" key="1">
    <citation type="submission" date="2015-01" db="EMBL/GenBank/DDBJ databases">
        <title>Evolution of Trichinella species and genotypes.</title>
        <authorList>
            <person name="Korhonen P.K."/>
            <person name="Edoardo P."/>
            <person name="Giuseppe L.R."/>
            <person name="Gasser R.B."/>
        </authorList>
    </citation>
    <scope>NUCLEOTIDE SEQUENCE [LARGE SCALE GENOMIC DNA]</scope>
    <source>
        <strain evidence="1">ISS470</strain>
    </source>
</reference>
<gene>
    <name evidence="1" type="ORF">T4D_15928</name>
</gene>
<dbReference type="AlphaFoldDB" id="A0A0V1FMH8"/>
<proteinExistence type="predicted"/>
<dbReference type="Proteomes" id="UP000054995">
    <property type="component" value="Unassembled WGS sequence"/>
</dbReference>
<organism evidence="1 2">
    <name type="scientific">Trichinella pseudospiralis</name>
    <name type="common">Parasitic roundworm</name>
    <dbReference type="NCBI Taxonomy" id="6337"/>
    <lineage>
        <taxon>Eukaryota</taxon>
        <taxon>Metazoa</taxon>
        <taxon>Ecdysozoa</taxon>
        <taxon>Nematoda</taxon>
        <taxon>Enoplea</taxon>
        <taxon>Dorylaimia</taxon>
        <taxon>Trichinellida</taxon>
        <taxon>Trichinellidae</taxon>
        <taxon>Trichinella</taxon>
    </lineage>
</organism>
<accession>A0A0V1FMH8</accession>
<dbReference type="EMBL" id="JYDT01000058">
    <property type="protein sequence ID" value="KRY87255.1"/>
    <property type="molecule type" value="Genomic_DNA"/>
</dbReference>
<sequence length="156" mass="17962">MITAKLHNPRVSSSFFRIEKTMCTNKKSVSSHHLSRLCALLSRQRLLFIHLFHKLTRKFVTSSPAAIAPRPWLLRKLMHNKNRNNKRLLATIKRILSKYAFSKVYVMIFLPKDASDLAMSSKIIQCKSTTSDVTVVFCHCLSQDFQICSSITLSEY</sequence>